<proteinExistence type="predicted"/>
<protein>
    <submittedName>
        <fullName evidence="1">LO4</fullName>
    </submittedName>
</protein>
<evidence type="ECO:0000313" key="1">
    <source>
        <dbReference type="EMBL" id="DAC81140.1"/>
    </source>
</evidence>
<accession>A0A6F9EY51</accession>
<organism evidence="1">
    <name type="scientific">Brook salamander adomavirus</name>
    <dbReference type="NCBI Taxonomy" id="2609872"/>
    <lineage>
        <taxon>Viruses</taxon>
        <taxon>Adomaviruses</taxon>
    </lineage>
</organism>
<dbReference type="EMBL" id="BK011014">
    <property type="protein sequence ID" value="DAC81140.1"/>
    <property type="molecule type" value="Genomic_DNA"/>
</dbReference>
<reference evidence="1" key="1">
    <citation type="journal article" date="2020" name="J. ISSAAS">
        <title>Identification of Adomavirus Virion Proteins.</title>
        <authorList>
            <person name="Welch N.L."/>
            <person name="Tisza M.J."/>
            <person name="Starrett G.J."/>
            <person name="Belford A.K."/>
            <person name="Pastrana D.V."/>
            <person name="Pang Y.-Y.S."/>
            <person name="Schiller J.T."/>
            <person name="An P."/>
            <person name="Cantolupo P.G."/>
            <person name="Pipas J.M."/>
            <person name="Koda S."/>
            <person name="Subramaniam K."/>
            <person name="Waltzek T.B."/>
            <person name="Bian C."/>
            <person name="Shi Q."/>
            <person name="Ruan Z."/>
            <person name="Ng T.F.F."/>
            <person name="Buck C.B."/>
        </authorList>
    </citation>
    <scope>NUCLEOTIDE SEQUENCE</scope>
    <source>
        <strain evidence="1">2019</strain>
    </source>
</reference>
<sequence length="32" mass="3643">MSEINKMNETLNKALSNIQSVAVHYEPPRGDR</sequence>
<name>A0A6F9EY51_9VIRU</name>